<dbReference type="InterPro" id="IPR007345">
    <property type="entry name" value="Polysacch_pyruvyl_Trfase"/>
</dbReference>
<organism evidence="2">
    <name type="scientific">uncultured Dysgonomonas sp</name>
    <dbReference type="NCBI Taxonomy" id="206096"/>
    <lineage>
        <taxon>Bacteria</taxon>
        <taxon>Pseudomonadati</taxon>
        <taxon>Bacteroidota</taxon>
        <taxon>Bacteroidia</taxon>
        <taxon>Bacteroidales</taxon>
        <taxon>Dysgonomonadaceae</taxon>
        <taxon>Dysgonomonas</taxon>
        <taxon>environmental samples</taxon>
    </lineage>
</organism>
<proteinExistence type="predicted"/>
<feature type="domain" description="Polysaccharide pyruvyl transferase" evidence="1">
    <location>
        <begin position="61"/>
        <end position="333"/>
    </location>
</feature>
<gene>
    <name evidence="2" type="ORF">KL86DYS1_31088</name>
</gene>
<dbReference type="AlphaFoldDB" id="A0A212K0Z5"/>
<sequence length="406" mass="46905">MIIMKKITNILNRLLKGIPAVKEQSRINNDIEELSLPEILPHKEICKEKKVVHFSAFNYGNAGDVILPINVKDSIEYGLDYEYDWRSIHAHKYVDDKIVELANSSNGIIIGGGGLFLKDTNPNNNSGWQWNCSVDQLKKINVPIALFAVGYNRFRNQADFEPVFKEHLNILAEKSTFLGLRNYGSIEMIKNYLHPENFEKLRYQPCPTTIISMLYPDNVNIVKRNSEEKFIALNCAFDRTQLRFGEKIGNILTSIAKVVKVLSKDYKIKYYSHMPSDNYFIPFLDSFGIKYELMHIKTPIEIIEEYSKPSLVIGMRGHSQMIPFGCKTPILSIISHEKMGWFLKDINRSEWGSEVTNPDFENDLLEKAIYLLNNKNIVIEDITNIQETFFNITMDNVSEIRKIYDL</sequence>
<evidence type="ECO:0000313" key="2">
    <source>
        <dbReference type="EMBL" id="SBW05347.1"/>
    </source>
</evidence>
<reference evidence="2" key="1">
    <citation type="submission" date="2016-04" db="EMBL/GenBank/DDBJ databases">
        <authorList>
            <person name="Evans L.H."/>
            <person name="Alamgir A."/>
            <person name="Owens N."/>
            <person name="Weber N.D."/>
            <person name="Virtaneva K."/>
            <person name="Barbian K."/>
            <person name="Babar A."/>
            <person name="Rosenke K."/>
        </authorList>
    </citation>
    <scope>NUCLEOTIDE SEQUENCE</scope>
    <source>
        <strain evidence="2">86-1</strain>
    </source>
</reference>
<dbReference type="EMBL" id="FLUM01000003">
    <property type="protein sequence ID" value="SBW05347.1"/>
    <property type="molecule type" value="Genomic_DNA"/>
</dbReference>
<accession>A0A212K0Z5</accession>
<dbReference type="Pfam" id="PF04230">
    <property type="entry name" value="PS_pyruv_trans"/>
    <property type="match status" value="1"/>
</dbReference>
<name>A0A212K0Z5_9BACT</name>
<protein>
    <recommendedName>
        <fullName evidence="1">Polysaccharide pyruvyl transferase domain-containing protein</fullName>
    </recommendedName>
</protein>
<evidence type="ECO:0000259" key="1">
    <source>
        <dbReference type="Pfam" id="PF04230"/>
    </source>
</evidence>